<feature type="region of interest" description="Disordered" evidence="1">
    <location>
        <begin position="1"/>
        <end position="81"/>
    </location>
</feature>
<evidence type="ECO:0000313" key="2">
    <source>
        <dbReference type="EMBL" id="KAK2112203.1"/>
    </source>
</evidence>
<feature type="compositionally biased region" description="Basic and acidic residues" evidence="1">
    <location>
        <begin position="138"/>
        <end position="178"/>
    </location>
</feature>
<evidence type="ECO:0000256" key="1">
    <source>
        <dbReference type="SAM" id="MobiDB-lite"/>
    </source>
</evidence>
<evidence type="ECO:0000313" key="3">
    <source>
        <dbReference type="Proteomes" id="UP001266305"/>
    </source>
</evidence>
<gene>
    <name evidence="2" type="ORF">P7K49_011950</name>
</gene>
<dbReference type="EMBL" id="JASSZA010000005">
    <property type="protein sequence ID" value="KAK2112203.1"/>
    <property type="molecule type" value="Genomic_DNA"/>
</dbReference>
<name>A0ABQ9VS48_SAGOE</name>
<proteinExistence type="predicted"/>
<accession>A0ABQ9VS48</accession>
<keyword evidence="3" id="KW-1185">Reference proteome</keyword>
<comment type="caution">
    <text evidence="2">The sequence shown here is derived from an EMBL/GenBank/DDBJ whole genome shotgun (WGS) entry which is preliminary data.</text>
</comment>
<organism evidence="2 3">
    <name type="scientific">Saguinus oedipus</name>
    <name type="common">Cotton-top tamarin</name>
    <name type="synonym">Oedipomidas oedipus</name>
    <dbReference type="NCBI Taxonomy" id="9490"/>
    <lineage>
        <taxon>Eukaryota</taxon>
        <taxon>Metazoa</taxon>
        <taxon>Chordata</taxon>
        <taxon>Craniata</taxon>
        <taxon>Vertebrata</taxon>
        <taxon>Euteleostomi</taxon>
        <taxon>Mammalia</taxon>
        <taxon>Eutheria</taxon>
        <taxon>Euarchontoglires</taxon>
        <taxon>Primates</taxon>
        <taxon>Haplorrhini</taxon>
        <taxon>Platyrrhini</taxon>
        <taxon>Cebidae</taxon>
        <taxon>Callitrichinae</taxon>
        <taxon>Saguinus</taxon>
    </lineage>
</organism>
<protein>
    <submittedName>
        <fullName evidence="2">Uncharacterized protein</fullName>
    </submittedName>
</protein>
<reference evidence="2 3" key="1">
    <citation type="submission" date="2023-05" db="EMBL/GenBank/DDBJ databases">
        <title>B98-5 Cell Line De Novo Hybrid Assembly: An Optical Mapping Approach.</title>
        <authorList>
            <person name="Kananen K."/>
            <person name="Auerbach J.A."/>
            <person name="Kautto E."/>
            <person name="Blachly J.S."/>
        </authorList>
    </citation>
    <scope>NUCLEOTIDE SEQUENCE [LARGE SCALE GENOMIC DNA]</scope>
    <source>
        <strain evidence="2">B95-8</strain>
        <tissue evidence="2">Cell line</tissue>
    </source>
</reference>
<feature type="region of interest" description="Disordered" evidence="1">
    <location>
        <begin position="101"/>
        <end position="220"/>
    </location>
</feature>
<feature type="compositionally biased region" description="Polar residues" evidence="1">
    <location>
        <begin position="199"/>
        <end position="220"/>
    </location>
</feature>
<dbReference type="Proteomes" id="UP001266305">
    <property type="component" value="Unassembled WGS sequence"/>
</dbReference>
<sequence length="220" mass="24957">MDQSPGGEHGFSEMQECGWRTPREKKMADTEMMPAGERRSLAEEEEQQAVSKTHLKTLTGKVRNQKCHRTVKPTFRNGSQTLSPKAEMCVNKVDSFLYSTEFGQETPKPGTLAEGPLQLHLQDQAHRVGSTASRKRQKAEMEQRRQKQPESLERTEDPDRSLEIHRKAELEKERREQRGAGLAHLRSPSSTAQERESQSELSTTSPLGTSFTNDQHSQMI</sequence>